<protein>
    <submittedName>
        <fullName evidence="3">Uncharacterized protein</fullName>
    </submittedName>
</protein>
<evidence type="ECO:0000313" key="4">
    <source>
        <dbReference type="Proteomes" id="UP000053477"/>
    </source>
</evidence>
<keyword evidence="2" id="KW-0472">Membrane</keyword>
<proteinExistence type="predicted"/>
<dbReference type="STRING" id="27342.A0A0H2SCC6"/>
<dbReference type="EMBL" id="KQ085887">
    <property type="protein sequence ID" value="KLO19393.1"/>
    <property type="molecule type" value="Genomic_DNA"/>
</dbReference>
<evidence type="ECO:0000313" key="3">
    <source>
        <dbReference type="EMBL" id="KLO19393.1"/>
    </source>
</evidence>
<feature type="transmembrane region" description="Helical" evidence="2">
    <location>
        <begin position="144"/>
        <end position="166"/>
    </location>
</feature>
<feature type="region of interest" description="Disordered" evidence="1">
    <location>
        <begin position="330"/>
        <end position="349"/>
    </location>
</feature>
<dbReference type="AlphaFoldDB" id="A0A0H2SCC6"/>
<accession>A0A0H2SCC6</accession>
<feature type="transmembrane region" description="Helical" evidence="2">
    <location>
        <begin position="178"/>
        <end position="197"/>
    </location>
</feature>
<dbReference type="OrthoDB" id="972532at2759"/>
<evidence type="ECO:0000256" key="2">
    <source>
        <dbReference type="SAM" id="Phobius"/>
    </source>
</evidence>
<reference evidence="3 4" key="1">
    <citation type="submission" date="2015-04" db="EMBL/GenBank/DDBJ databases">
        <title>Complete genome sequence of Schizopora paradoxa KUC8140, a cosmopolitan wood degrader in East Asia.</title>
        <authorList>
            <consortium name="DOE Joint Genome Institute"/>
            <person name="Min B."/>
            <person name="Park H."/>
            <person name="Jang Y."/>
            <person name="Kim J.-J."/>
            <person name="Kim K.H."/>
            <person name="Pangilinan J."/>
            <person name="Lipzen A."/>
            <person name="Riley R."/>
            <person name="Grigoriev I.V."/>
            <person name="Spatafora J.W."/>
            <person name="Choi I.-G."/>
        </authorList>
    </citation>
    <scope>NUCLEOTIDE SEQUENCE [LARGE SCALE GENOMIC DNA]</scope>
    <source>
        <strain evidence="3 4">KUC8140</strain>
    </source>
</reference>
<gene>
    <name evidence="3" type="ORF">SCHPADRAFT_74929</name>
</gene>
<dbReference type="Proteomes" id="UP000053477">
    <property type="component" value="Unassembled WGS sequence"/>
</dbReference>
<keyword evidence="2" id="KW-0812">Transmembrane</keyword>
<dbReference type="InParanoid" id="A0A0H2SCC6"/>
<evidence type="ECO:0000256" key="1">
    <source>
        <dbReference type="SAM" id="MobiDB-lite"/>
    </source>
</evidence>
<keyword evidence="4" id="KW-1185">Reference proteome</keyword>
<feature type="transmembrane region" description="Helical" evidence="2">
    <location>
        <begin position="251"/>
        <end position="276"/>
    </location>
</feature>
<feature type="transmembrane region" description="Helical" evidence="2">
    <location>
        <begin position="226"/>
        <end position="245"/>
    </location>
</feature>
<name>A0A0H2SCC6_9AGAM</name>
<keyword evidence="2" id="KW-1133">Transmembrane helix</keyword>
<sequence>MIISDKRTANALHDMRRAFRLLSNSIQVKDGKLLSTQELPKRFHVLSKSMDDIVPALWELTIFNSDLSFAFLSLKAAAESAKRYLETEYNLILFREYPIDGFLNDVLWGSFTAPLETVVRELSHLADRHIQALHTSQERNMAKFLHLTTIATFLSSVTATTLQISFGDQPSALSSATNTFWFCSLVFSIGSAMHSLLAMTWNQSDVRPTEAALPPWLYKWFHKGPITMLVLSGITFSIGLCLLAYGLNQDLATPVITTIFATIITAILFLLSGFFVKNQKLHRYKNNTPGNMSALQEPIGRWRSARRLAYFLRRTWIGFTHTMHRFSSDMQSSRDAELGPPDSPTESSFPTSYPMLNKSQAFSIHSTAAISSHYHSPIKCDDADWTMATVPAIDSSRHQASFVQFSANGKLLVTLNSVTIVHPDGGEIEQVSWNPLYQMLEEQKLLTRSGQTICIWAVDECLIVNHKYSITVDAPVSAVQWSHKEISLSN</sequence>
<organism evidence="3 4">
    <name type="scientific">Schizopora paradoxa</name>
    <dbReference type="NCBI Taxonomy" id="27342"/>
    <lineage>
        <taxon>Eukaryota</taxon>
        <taxon>Fungi</taxon>
        <taxon>Dikarya</taxon>
        <taxon>Basidiomycota</taxon>
        <taxon>Agaricomycotina</taxon>
        <taxon>Agaricomycetes</taxon>
        <taxon>Hymenochaetales</taxon>
        <taxon>Schizoporaceae</taxon>
        <taxon>Schizopora</taxon>
    </lineage>
</organism>